<proteinExistence type="predicted"/>
<dbReference type="EMBL" id="JAPFFK010000012">
    <property type="protein sequence ID" value="KAJ6731398.1"/>
    <property type="molecule type" value="Genomic_DNA"/>
</dbReference>
<dbReference type="Proteomes" id="UP001151532">
    <property type="component" value="Chromosome 18"/>
</dbReference>
<sequence>MMWASTYTDTLICISGFEFTLLLLLFYLNLVV</sequence>
<comment type="caution">
    <text evidence="2">The sequence shown here is derived from an EMBL/GenBank/DDBJ whole genome shotgun (WGS) entry which is preliminary data.</text>
</comment>
<reference evidence="2" key="1">
    <citation type="submission" date="2022-11" db="EMBL/GenBank/DDBJ databases">
        <authorList>
            <person name="Hyden B.L."/>
            <person name="Feng K."/>
            <person name="Yates T."/>
            <person name="Jawdy S."/>
            <person name="Smart L.B."/>
            <person name="Muchero W."/>
        </authorList>
    </citation>
    <scope>NUCLEOTIDE SEQUENCE</scope>
    <source>
        <tissue evidence="2">Shoot tip</tissue>
    </source>
</reference>
<evidence type="ECO:0000256" key="1">
    <source>
        <dbReference type="SAM" id="Phobius"/>
    </source>
</evidence>
<accession>A0A9Q0ZEG3</accession>
<keyword evidence="1" id="KW-0472">Membrane</keyword>
<gene>
    <name evidence="2" type="ORF">OIU79_002674</name>
</gene>
<reference evidence="2" key="2">
    <citation type="journal article" date="2023" name="Int. J. Mol. Sci.">
        <title>De Novo Assembly and Annotation of 11 Diverse Shrub Willow (Salix) Genomes Reveals Novel Gene Organization in Sex-Linked Regions.</title>
        <authorList>
            <person name="Hyden B."/>
            <person name="Feng K."/>
            <person name="Yates T.B."/>
            <person name="Jawdy S."/>
            <person name="Cereghino C."/>
            <person name="Smart L.B."/>
            <person name="Muchero W."/>
        </authorList>
    </citation>
    <scope>NUCLEOTIDE SEQUENCE</scope>
    <source>
        <tissue evidence="2">Shoot tip</tissue>
    </source>
</reference>
<dbReference type="AlphaFoldDB" id="A0A9Q0ZEG3"/>
<organism evidence="2 3">
    <name type="scientific">Salix purpurea</name>
    <name type="common">Purple osier willow</name>
    <dbReference type="NCBI Taxonomy" id="77065"/>
    <lineage>
        <taxon>Eukaryota</taxon>
        <taxon>Viridiplantae</taxon>
        <taxon>Streptophyta</taxon>
        <taxon>Embryophyta</taxon>
        <taxon>Tracheophyta</taxon>
        <taxon>Spermatophyta</taxon>
        <taxon>Magnoliopsida</taxon>
        <taxon>eudicotyledons</taxon>
        <taxon>Gunneridae</taxon>
        <taxon>Pentapetalae</taxon>
        <taxon>rosids</taxon>
        <taxon>fabids</taxon>
        <taxon>Malpighiales</taxon>
        <taxon>Salicaceae</taxon>
        <taxon>Saliceae</taxon>
        <taxon>Salix</taxon>
    </lineage>
</organism>
<name>A0A9Q0ZEG3_SALPP</name>
<keyword evidence="1" id="KW-0812">Transmembrane</keyword>
<feature type="transmembrane region" description="Helical" evidence="1">
    <location>
        <begin position="12"/>
        <end position="30"/>
    </location>
</feature>
<evidence type="ECO:0000313" key="3">
    <source>
        <dbReference type="Proteomes" id="UP001151532"/>
    </source>
</evidence>
<protein>
    <submittedName>
        <fullName evidence="2">Uncharacterized protein</fullName>
    </submittedName>
</protein>
<keyword evidence="1" id="KW-1133">Transmembrane helix</keyword>
<evidence type="ECO:0000313" key="2">
    <source>
        <dbReference type="EMBL" id="KAJ6731398.1"/>
    </source>
</evidence>
<keyword evidence="3" id="KW-1185">Reference proteome</keyword>